<evidence type="ECO:0000313" key="2">
    <source>
        <dbReference type="EMBL" id="OAE26488.1"/>
    </source>
</evidence>
<sequence length="586" mass="65355">MSSQVGDPYGTPQMDAGTSLVQQGSGQLISNAHGLREEKPMASSERRSSLPAGSGERYGQSTAISGGLKSLTRSQATMEDMQDSSEDETSDNDRGDCSSDDESAEDTPADPEVERELDLENTMNMLRQVSLVITKDDTLKKKEETENLTTVLCFLDRGLSTPQVQEWAEHALTKVKKLKILSITAIGSKNYHIRFQSQMDRDRARSRTRITYLRQDFIIVKWTLEAKNLSYFPAVYPVWARFTNLSQLQLFWIKEIAGTLGQWSAYPLTSLTCQTPALSAAGLATLRLTVKGIPSSRLGKELDLAEDHNVNALGRKCLNLQQRLKHIQPAQKGNEEKTTPLRKPHAPLQSSFSNHAPRVGATDTGGKFHHDKRRLSTRRRSRRRLLTELRALKVTAQKQHQRNNGGRNLGKQRQHPSRQDLEPHYRRHFQHVERAQLSILRKEEGSYRSATHQDGTCIGVPAEQHTEGSCRRAKHSHLTCPSSAQKQGHPKTAKCMTGKAQAETGAAQENETPPVSPLVPKQLLETLAPRGSTKYVDPIPVQVQKGEEATARQKEGYEETVPVEPPEPQPLAEGIRAKFPWKQAAS</sequence>
<proteinExistence type="predicted"/>
<dbReference type="EMBL" id="LVLJ01002167">
    <property type="protein sequence ID" value="OAE26488.1"/>
    <property type="molecule type" value="Genomic_DNA"/>
</dbReference>
<feature type="region of interest" description="Disordered" evidence="1">
    <location>
        <begin position="328"/>
        <end position="420"/>
    </location>
</feature>
<gene>
    <name evidence="2" type="ORF">AXG93_815s1510</name>
</gene>
<feature type="region of interest" description="Disordered" evidence="1">
    <location>
        <begin position="479"/>
        <end position="586"/>
    </location>
</feature>
<keyword evidence="3" id="KW-1185">Reference proteome</keyword>
<feature type="compositionally biased region" description="Basic residues" evidence="1">
    <location>
        <begin position="367"/>
        <end position="384"/>
    </location>
</feature>
<evidence type="ECO:0000313" key="3">
    <source>
        <dbReference type="Proteomes" id="UP000077202"/>
    </source>
</evidence>
<evidence type="ECO:0000256" key="1">
    <source>
        <dbReference type="SAM" id="MobiDB-lite"/>
    </source>
</evidence>
<reference evidence="2" key="1">
    <citation type="submission" date="2016-03" db="EMBL/GenBank/DDBJ databases">
        <title>Mechanisms controlling the formation of the plant cell surface in tip-growing cells are functionally conserved among land plants.</title>
        <authorList>
            <person name="Honkanen S."/>
            <person name="Jones V.A."/>
            <person name="Morieri G."/>
            <person name="Champion C."/>
            <person name="Hetherington A.J."/>
            <person name="Kelly S."/>
            <person name="Saint-Marcoux D."/>
            <person name="Proust H."/>
            <person name="Prescott H."/>
            <person name="Dolan L."/>
        </authorList>
    </citation>
    <scope>NUCLEOTIDE SEQUENCE [LARGE SCALE GENOMIC DNA]</scope>
    <source>
        <tissue evidence="2">Whole gametophyte</tissue>
    </source>
</reference>
<comment type="caution">
    <text evidence="2">The sequence shown here is derived from an EMBL/GenBank/DDBJ whole genome shotgun (WGS) entry which is preliminary data.</text>
</comment>
<feature type="compositionally biased region" description="Acidic residues" evidence="1">
    <location>
        <begin position="80"/>
        <end position="90"/>
    </location>
</feature>
<feature type="compositionally biased region" description="Polar residues" evidence="1">
    <location>
        <begin position="19"/>
        <end position="30"/>
    </location>
</feature>
<organism evidence="2 3">
    <name type="scientific">Marchantia polymorpha subsp. ruderalis</name>
    <dbReference type="NCBI Taxonomy" id="1480154"/>
    <lineage>
        <taxon>Eukaryota</taxon>
        <taxon>Viridiplantae</taxon>
        <taxon>Streptophyta</taxon>
        <taxon>Embryophyta</taxon>
        <taxon>Marchantiophyta</taxon>
        <taxon>Marchantiopsida</taxon>
        <taxon>Marchantiidae</taxon>
        <taxon>Marchantiales</taxon>
        <taxon>Marchantiaceae</taxon>
        <taxon>Marchantia</taxon>
    </lineage>
</organism>
<feature type="compositionally biased region" description="Basic and acidic residues" evidence="1">
    <location>
        <begin position="545"/>
        <end position="557"/>
    </location>
</feature>
<protein>
    <recommendedName>
        <fullName evidence="4">DUF4283 domain-containing protein</fullName>
    </recommendedName>
</protein>
<feature type="compositionally biased region" description="Basic and acidic residues" evidence="1">
    <location>
        <begin position="34"/>
        <end position="48"/>
    </location>
</feature>
<dbReference type="AlphaFoldDB" id="A0A176W085"/>
<name>A0A176W085_MARPO</name>
<accession>A0A176W085</accession>
<evidence type="ECO:0008006" key="4">
    <source>
        <dbReference type="Google" id="ProtNLM"/>
    </source>
</evidence>
<feature type="compositionally biased region" description="Acidic residues" evidence="1">
    <location>
        <begin position="98"/>
        <end position="111"/>
    </location>
</feature>
<feature type="compositionally biased region" description="Polar residues" evidence="1">
    <location>
        <begin position="396"/>
        <end position="406"/>
    </location>
</feature>
<dbReference type="Proteomes" id="UP000077202">
    <property type="component" value="Unassembled WGS sequence"/>
</dbReference>
<feature type="region of interest" description="Disordered" evidence="1">
    <location>
        <begin position="1"/>
        <end position="121"/>
    </location>
</feature>